<evidence type="ECO:0000313" key="1">
    <source>
        <dbReference type="EMBL" id="CUS52110.1"/>
    </source>
</evidence>
<accession>A0A160TR46</accession>
<name>A0A160TR46_9ZZZZ</name>
<dbReference type="AlphaFoldDB" id="A0A160TR46"/>
<gene>
    <name evidence="1" type="ORF">MGWOODY_XGa2258</name>
</gene>
<reference evidence="1" key="1">
    <citation type="submission" date="2015-10" db="EMBL/GenBank/DDBJ databases">
        <authorList>
            <person name="Gilbert D.G."/>
        </authorList>
    </citation>
    <scope>NUCLEOTIDE SEQUENCE</scope>
</reference>
<sequence>MTAWLHTGVYPPVGRSKVVAAHTLTIARPGRSDPQGYIDEGLLP</sequence>
<organism evidence="1">
    <name type="scientific">hydrothermal vent metagenome</name>
    <dbReference type="NCBI Taxonomy" id="652676"/>
    <lineage>
        <taxon>unclassified sequences</taxon>
        <taxon>metagenomes</taxon>
        <taxon>ecological metagenomes</taxon>
    </lineage>
</organism>
<dbReference type="EMBL" id="CZRL01000076">
    <property type="protein sequence ID" value="CUS52110.1"/>
    <property type="molecule type" value="Genomic_DNA"/>
</dbReference>
<protein>
    <submittedName>
        <fullName evidence="1">Uncharacterized protein</fullName>
    </submittedName>
</protein>
<proteinExistence type="predicted"/>